<protein>
    <submittedName>
        <fullName evidence="6">Methyl-accepting chemotaxis protein</fullName>
    </submittedName>
</protein>
<evidence type="ECO:0000256" key="4">
    <source>
        <dbReference type="SAM" id="Coils"/>
    </source>
</evidence>
<reference evidence="6 7" key="1">
    <citation type="submission" date="2024-09" db="EMBL/GenBank/DDBJ databases">
        <authorList>
            <person name="Sun Q."/>
            <person name="Mori K."/>
        </authorList>
    </citation>
    <scope>NUCLEOTIDE SEQUENCE [LARGE SCALE GENOMIC DNA]</scope>
    <source>
        <strain evidence="6 7">KCTC 23315</strain>
    </source>
</reference>
<dbReference type="SMART" id="SM00283">
    <property type="entry name" value="MA"/>
    <property type="match status" value="1"/>
</dbReference>
<keyword evidence="2 3" id="KW-0807">Transducer</keyword>
<dbReference type="SUPFAM" id="SSF58104">
    <property type="entry name" value="Methyl-accepting chemotaxis protein (MCP) signaling domain"/>
    <property type="match status" value="1"/>
</dbReference>
<name>A0ABV6BEP7_9GAMM</name>
<dbReference type="Proteomes" id="UP001589813">
    <property type="component" value="Unassembled WGS sequence"/>
</dbReference>
<dbReference type="InterPro" id="IPR025991">
    <property type="entry name" value="Chemoreceptor_zinc-bind_dom"/>
</dbReference>
<keyword evidence="4" id="KW-0175">Coiled coil</keyword>
<evidence type="ECO:0000259" key="5">
    <source>
        <dbReference type="PROSITE" id="PS50111"/>
    </source>
</evidence>
<comment type="subcellular location">
    <subcellularLocation>
        <location evidence="1">Membrane</location>
    </subcellularLocation>
</comment>
<dbReference type="Pfam" id="PF13682">
    <property type="entry name" value="CZB"/>
    <property type="match status" value="1"/>
</dbReference>
<proteinExistence type="predicted"/>
<organism evidence="6 7">
    <name type="scientific">Rheinheimera tilapiae</name>
    <dbReference type="NCBI Taxonomy" id="875043"/>
    <lineage>
        <taxon>Bacteria</taxon>
        <taxon>Pseudomonadati</taxon>
        <taxon>Pseudomonadota</taxon>
        <taxon>Gammaproteobacteria</taxon>
        <taxon>Chromatiales</taxon>
        <taxon>Chromatiaceae</taxon>
        <taxon>Rheinheimera</taxon>
    </lineage>
</organism>
<evidence type="ECO:0000256" key="1">
    <source>
        <dbReference type="ARBA" id="ARBA00004370"/>
    </source>
</evidence>
<feature type="domain" description="Methyl-accepting transducer" evidence="5">
    <location>
        <begin position="65"/>
        <end position="273"/>
    </location>
</feature>
<evidence type="ECO:0000313" key="6">
    <source>
        <dbReference type="EMBL" id="MFC0048523.1"/>
    </source>
</evidence>
<dbReference type="Pfam" id="PF00015">
    <property type="entry name" value="MCPsignal"/>
    <property type="match status" value="1"/>
</dbReference>
<feature type="coiled-coil region" evidence="4">
    <location>
        <begin position="4"/>
        <end position="91"/>
    </location>
</feature>
<dbReference type="EMBL" id="JBHLXP010000001">
    <property type="protein sequence ID" value="MFC0048523.1"/>
    <property type="molecule type" value="Genomic_DNA"/>
</dbReference>
<accession>A0ABV6BEP7</accession>
<dbReference type="RefSeq" id="WP_377242791.1">
    <property type="nucleotide sequence ID" value="NZ_JBHLXP010000001.1"/>
</dbReference>
<dbReference type="PANTHER" id="PTHR32089:SF70">
    <property type="entry name" value="ENERGY TAXIS MODULATING METHYL ACCEPTING SENSORY TRANSDUCER"/>
    <property type="match status" value="1"/>
</dbReference>
<dbReference type="Gene3D" id="1.20.120.30">
    <property type="entry name" value="Aspartate receptor, ligand-binding domain"/>
    <property type="match status" value="1"/>
</dbReference>
<keyword evidence="7" id="KW-1185">Reference proteome</keyword>
<evidence type="ECO:0000313" key="7">
    <source>
        <dbReference type="Proteomes" id="UP001589813"/>
    </source>
</evidence>
<sequence length="361" mass="39881">MFFNSALKQRIAELEQQLQRQQELHRSEIDKLQQQFRQQTEQAEAARLQDAHQQSVCATMLLGGAMLGQIREELAKNAGQLEHEHQALSALDEIFGQTHQALANLEHRAGQISKDAQQSASVTAVLDGTANAINQLISSIQEISDQTNLLALNAAIEAARAGEAGRGFAVVADEVRQLAGKAHQASNQIEQLVRQIIDQTGQIRGMVEQSQHSASDVAASSGQIEAVVAKVITTSSHMQKVISQSSTMAFLNTVKLDHAVWKHHVYKLIQEQRFGDVVNAHTECRLGKWYFEGEGKKRYSDKRSFQQLDTPHKAVHQSGRDALAAGQRGDFASMQQALLAMEQASQQVTDLISHLQNEIWS</sequence>
<dbReference type="Gene3D" id="6.10.250.3200">
    <property type="match status" value="1"/>
</dbReference>
<dbReference type="InterPro" id="IPR004089">
    <property type="entry name" value="MCPsignal_dom"/>
</dbReference>
<dbReference type="PROSITE" id="PS50111">
    <property type="entry name" value="CHEMOTAXIS_TRANSDUC_2"/>
    <property type="match status" value="1"/>
</dbReference>
<comment type="caution">
    <text evidence="6">The sequence shown here is derived from an EMBL/GenBank/DDBJ whole genome shotgun (WGS) entry which is preliminary data.</text>
</comment>
<evidence type="ECO:0000256" key="3">
    <source>
        <dbReference type="PROSITE-ProRule" id="PRU00284"/>
    </source>
</evidence>
<dbReference type="PANTHER" id="PTHR32089">
    <property type="entry name" value="METHYL-ACCEPTING CHEMOTAXIS PROTEIN MCPB"/>
    <property type="match status" value="1"/>
</dbReference>
<evidence type="ECO:0000256" key="2">
    <source>
        <dbReference type="ARBA" id="ARBA00023224"/>
    </source>
</evidence>
<gene>
    <name evidence="6" type="ORF">ACFFJP_09490</name>
</gene>